<sequence length="146" mass="15872">AREFSPAGSWYKGDAAASCIFEMAGGEVFTYAGSWCSEGCNTSWNGDWRFVGEKGSMVYDHDGDPHGELVARPADKGFFRPLKPLKVSASPVRHLGMRGGLREMLAFLRTGKVPQTECHDNIKSLAMVFAAMESAAKGRPVPVRAM</sequence>
<reference evidence="1" key="1">
    <citation type="journal article" date="2014" name="Front. Microbiol.">
        <title>High frequency of phylogenetically diverse reductive dehalogenase-homologous genes in deep subseafloor sedimentary metagenomes.</title>
        <authorList>
            <person name="Kawai M."/>
            <person name="Futagami T."/>
            <person name="Toyoda A."/>
            <person name="Takaki Y."/>
            <person name="Nishi S."/>
            <person name="Hori S."/>
            <person name="Arai W."/>
            <person name="Tsubouchi T."/>
            <person name="Morono Y."/>
            <person name="Uchiyama I."/>
            <person name="Ito T."/>
            <person name="Fujiyama A."/>
            <person name="Inagaki F."/>
            <person name="Takami H."/>
        </authorList>
    </citation>
    <scope>NUCLEOTIDE SEQUENCE</scope>
    <source>
        <strain evidence="1">Expedition CK06-06</strain>
    </source>
</reference>
<dbReference type="SUPFAM" id="SSF55347">
    <property type="entry name" value="Glyceraldehyde-3-phosphate dehydrogenase-like, C-terminal domain"/>
    <property type="match status" value="1"/>
</dbReference>
<protein>
    <submittedName>
        <fullName evidence="1">Uncharacterized protein</fullName>
    </submittedName>
</protein>
<evidence type="ECO:0000313" key="1">
    <source>
        <dbReference type="EMBL" id="GAG04230.1"/>
    </source>
</evidence>
<name>X0UF47_9ZZZZ</name>
<dbReference type="EMBL" id="BARS01025444">
    <property type="protein sequence ID" value="GAG04230.1"/>
    <property type="molecule type" value="Genomic_DNA"/>
</dbReference>
<dbReference type="AlphaFoldDB" id="X0UF47"/>
<feature type="non-terminal residue" evidence="1">
    <location>
        <position position="1"/>
    </location>
</feature>
<gene>
    <name evidence="1" type="ORF">S01H1_40214</name>
</gene>
<accession>X0UF47</accession>
<proteinExistence type="predicted"/>
<comment type="caution">
    <text evidence="1">The sequence shown here is derived from an EMBL/GenBank/DDBJ whole genome shotgun (WGS) entry which is preliminary data.</text>
</comment>
<dbReference type="Gene3D" id="3.30.360.10">
    <property type="entry name" value="Dihydrodipicolinate Reductase, domain 2"/>
    <property type="match status" value="1"/>
</dbReference>
<organism evidence="1">
    <name type="scientific">marine sediment metagenome</name>
    <dbReference type="NCBI Taxonomy" id="412755"/>
    <lineage>
        <taxon>unclassified sequences</taxon>
        <taxon>metagenomes</taxon>
        <taxon>ecological metagenomes</taxon>
    </lineage>
</organism>